<dbReference type="EMBL" id="CP072788">
    <property type="protein sequence ID" value="QTR02613.1"/>
    <property type="molecule type" value="Genomic_DNA"/>
</dbReference>
<reference evidence="2 5" key="1">
    <citation type="submission" date="2021-01" db="EMBL/GenBank/DDBJ databases">
        <title>Sequencing the genomes of 1000 actinobacteria strains.</title>
        <authorList>
            <person name="Klenk H.-P."/>
        </authorList>
    </citation>
    <scope>NUCLEOTIDE SEQUENCE [LARGE SCALE GENOMIC DNA]</scope>
    <source>
        <strain evidence="2 5">DSM 44581</strain>
    </source>
</reference>
<dbReference type="Proteomes" id="UP000671828">
    <property type="component" value="Chromosome"/>
</dbReference>
<keyword evidence="5" id="KW-1185">Reference proteome</keyword>
<organism evidence="3 4">
    <name type="scientific">Saccharothrix algeriensis</name>
    <dbReference type="NCBI Taxonomy" id="173560"/>
    <lineage>
        <taxon>Bacteria</taxon>
        <taxon>Bacillati</taxon>
        <taxon>Actinomycetota</taxon>
        <taxon>Actinomycetes</taxon>
        <taxon>Pseudonocardiales</taxon>
        <taxon>Pseudonocardiaceae</taxon>
        <taxon>Saccharothrix</taxon>
    </lineage>
</organism>
<dbReference type="Proteomes" id="UP001195724">
    <property type="component" value="Unassembled WGS sequence"/>
</dbReference>
<evidence type="ECO:0000256" key="1">
    <source>
        <dbReference type="SAM" id="MobiDB-lite"/>
    </source>
</evidence>
<evidence type="ECO:0000313" key="2">
    <source>
        <dbReference type="EMBL" id="MBM7814261.1"/>
    </source>
</evidence>
<protein>
    <submittedName>
        <fullName evidence="3">Uncharacterized protein</fullName>
    </submittedName>
</protein>
<evidence type="ECO:0000313" key="3">
    <source>
        <dbReference type="EMBL" id="QTR02613.1"/>
    </source>
</evidence>
<feature type="region of interest" description="Disordered" evidence="1">
    <location>
        <begin position="33"/>
        <end position="56"/>
    </location>
</feature>
<evidence type="ECO:0000313" key="4">
    <source>
        <dbReference type="Proteomes" id="UP000671828"/>
    </source>
</evidence>
<dbReference type="AlphaFoldDB" id="A0A8T8HVL6"/>
<evidence type="ECO:0000313" key="5">
    <source>
        <dbReference type="Proteomes" id="UP001195724"/>
    </source>
</evidence>
<sequence length="56" mass="6234">MDDQSELHERAALLGIVDHDLMTPEQLRVAIRERERGADPRQAEEQAGKHVDGDAG</sequence>
<proteinExistence type="predicted"/>
<name>A0A8T8HVL6_9PSEU</name>
<dbReference type="RefSeq" id="WP_204844825.1">
    <property type="nucleotide sequence ID" value="NZ_JAFBCL010000001.1"/>
</dbReference>
<accession>A0A8T8HVL6</accession>
<gene>
    <name evidence="3" type="ORF">J7S33_26565</name>
    <name evidence="2" type="ORF">JOE68_005126</name>
</gene>
<reference evidence="3" key="2">
    <citation type="submission" date="2021-04" db="EMBL/GenBank/DDBJ databases">
        <title>Saccharothrix algeriensis WGS.</title>
        <authorList>
            <person name="Stuskova K."/>
            <person name="Hakalova E."/>
            <person name="Tebbal A.B."/>
            <person name="Eichmeier A."/>
        </authorList>
    </citation>
    <scope>NUCLEOTIDE SEQUENCE</scope>
    <source>
        <strain evidence="3">NRRL B-24137</strain>
    </source>
</reference>
<dbReference type="EMBL" id="JAFBCL010000001">
    <property type="protein sequence ID" value="MBM7814261.1"/>
    <property type="molecule type" value="Genomic_DNA"/>
</dbReference>